<reference evidence="3" key="1">
    <citation type="submission" date="2024-07" db="EMBL/GenBank/DDBJ databases">
        <title>Two chromosome-level genome assemblies of Korean endemic species Abeliophyllum distichum and Forsythia ovata (Oleaceae).</title>
        <authorList>
            <person name="Jang H."/>
        </authorList>
    </citation>
    <scope>NUCLEOTIDE SEQUENCE [LARGE SCALE GENOMIC DNA]</scope>
</reference>
<keyword evidence="3" id="KW-1185">Reference proteome</keyword>
<name>A0ABD1T6W2_9LAMI</name>
<organism evidence="2 3">
    <name type="scientific">Forsythia ovata</name>
    <dbReference type="NCBI Taxonomy" id="205694"/>
    <lineage>
        <taxon>Eukaryota</taxon>
        <taxon>Viridiplantae</taxon>
        <taxon>Streptophyta</taxon>
        <taxon>Embryophyta</taxon>
        <taxon>Tracheophyta</taxon>
        <taxon>Spermatophyta</taxon>
        <taxon>Magnoliopsida</taxon>
        <taxon>eudicotyledons</taxon>
        <taxon>Gunneridae</taxon>
        <taxon>Pentapetalae</taxon>
        <taxon>asterids</taxon>
        <taxon>lamiids</taxon>
        <taxon>Lamiales</taxon>
        <taxon>Oleaceae</taxon>
        <taxon>Forsythieae</taxon>
        <taxon>Forsythia</taxon>
    </lineage>
</organism>
<feature type="region of interest" description="Disordered" evidence="1">
    <location>
        <begin position="1"/>
        <end position="56"/>
    </location>
</feature>
<evidence type="ECO:0000313" key="2">
    <source>
        <dbReference type="EMBL" id="KAL2508468.1"/>
    </source>
</evidence>
<sequence>MVDATQLEHKLSEEISENTPDKKQETHEEMEKDPSTEQENCNEKGSKAEEKAKKKQVDEYISKLSTKLKEANAEEFASLCYNSSGAGNGRGNINNLIKAFAGFQSPLKLTIQNLAKASGMSKDLNRKLLENKKYKKSRAKSQVTK</sequence>
<dbReference type="AlphaFoldDB" id="A0ABD1T6W2"/>
<dbReference type="Proteomes" id="UP001604277">
    <property type="component" value="Unassembled WGS sequence"/>
</dbReference>
<proteinExistence type="predicted"/>
<protein>
    <submittedName>
        <fullName evidence="2">OTU domain-containing protein 6B</fullName>
    </submittedName>
</protein>
<evidence type="ECO:0000256" key="1">
    <source>
        <dbReference type="SAM" id="MobiDB-lite"/>
    </source>
</evidence>
<evidence type="ECO:0000313" key="3">
    <source>
        <dbReference type="Proteomes" id="UP001604277"/>
    </source>
</evidence>
<comment type="caution">
    <text evidence="2">The sequence shown here is derived from an EMBL/GenBank/DDBJ whole genome shotgun (WGS) entry which is preliminary data.</text>
</comment>
<gene>
    <name evidence="2" type="ORF">Fot_32115</name>
</gene>
<dbReference type="EMBL" id="JBFOLJ010000009">
    <property type="protein sequence ID" value="KAL2508468.1"/>
    <property type="molecule type" value="Genomic_DNA"/>
</dbReference>
<accession>A0ABD1T6W2</accession>